<dbReference type="GO" id="GO:0006310">
    <property type="term" value="P:DNA recombination"/>
    <property type="evidence" value="ECO:0007669"/>
    <property type="project" value="UniProtKB-KW"/>
</dbReference>
<dbReference type="AlphaFoldDB" id="A0A9K3PFQ1"/>
<proteinExistence type="inferred from homology"/>
<name>A0A9K3PFQ1_9STRA</name>
<comment type="similarity">
    <text evidence="1">Belongs to the helicase family.</text>
</comment>
<comment type="catalytic activity">
    <reaction evidence="1">
        <text>ATP + H2O = ADP + phosphate + H(+)</text>
        <dbReference type="Rhea" id="RHEA:13065"/>
        <dbReference type="ChEBI" id="CHEBI:15377"/>
        <dbReference type="ChEBI" id="CHEBI:15378"/>
        <dbReference type="ChEBI" id="CHEBI:30616"/>
        <dbReference type="ChEBI" id="CHEBI:43474"/>
        <dbReference type="ChEBI" id="CHEBI:456216"/>
        <dbReference type="EC" id="5.6.2.3"/>
    </reaction>
</comment>
<dbReference type="Pfam" id="PF05970">
    <property type="entry name" value="PIF1"/>
    <property type="match status" value="1"/>
</dbReference>
<evidence type="ECO:0000313" key="4">
    <source>
        <dbReference type="Proteomes" id="UP000693970"/>
    </source>
</evidence>
<dbReference type="GO" id="GO:0043139">
    <property type="term" value="F:5'-3' DNA helicase activity"/>
    <property type="evidence" value="ECO:0007669"/>
    <property type="project" value="UniProtKB-EC"/>
</dbReference>
<reference evidence="3" key="1">
    <citation type="journal article" date="2021" name="Sci. Rep.">
        <title>Diploid genomic architecture of Nitzschia inconspicua, an elite biomass production diatom.</title>
        <authorList>
            <person name="Oliver A."/>
            <person name="Podell S."/>
            <person name="Pinowska A."/>
            <person name="Traller J.C."/>
            <person name="Smith S.R."/>
            <person name="McClure R."/>
            <person name="Beliaev A."/>
            <person name="Bohutskyi P."/>
            <person name="Hill E.A."/>
            <person name="Rabines A."/>
            <person name="Zheng H."/>
            <person name="Allen L.Z."/>
            <person name="Kuo A."/>
            <person name="Grigoriev I.V."/>
            <person name="Allen A.E."/>
            <person name="Hazlebeck D."/>
            <person name="Allen E.E."/>
        </authorList>
    </citation>
    <scope>NUCLEOTIDE SEQUENCE</scope>
    <source>
        <strain evidence="3">Hildebrandi</strain>
    </source>
</reference>
<evidence type="ECO:0000259" key="2">
    <source>
        <dbReference type="Pfam" id="PF05970"/>
    </source>
</evidence>
<keyword evidence="1" id="KW-0233">DNA recombination</keyword>
<dbReference type="GO" id="GO:0005524">
    <property type="term" value="F:ATP binding"/>
    <property type="evidence" value="ECO:0007669"/>
    <property type="project" value="UniProtKB-KW"/>
</dbReference>
<dbReference type="GO" id="GO:0006281">
    <property type="term" value="P:DNA repair"/>
    <property type="evidence" value="ECO:0007669"/>
    <property type="project" value="UniProtKB-KW"/>
</dbReference>
<accession>A0A9K3PFQ1</accession>
<dbReference type="GO" id="GO:0000723">
    <property type="term" value="P:telomere maintenance"/>
    <property type="evidence" value="ECO:0007669"/>
    <property type="project" value="InterPro"/>
</dbReference>
<keyword evidence="1" id="KW-0234">DNA repair</keyword>
<keyword evidence="1" id="KW-0378">Hydrolase</keyword>
<protein>
    <recommendedName>
        <fullName evidence="1">ATP-dependent DNA helicase</fullName>
        <ecNumber evidence="1">5.6.2.3</ecNumber>
    </recommendedName>
</protein>
<dbReference type="Proteomes" id="UP000693970">
    <property type="component" value="Unassembled WGS sequence"/>
</dbReference>
<sequence length="125" mass="13944">MHKKMFGAMGLTFDKQTIVATALTGAAAVSINGETTAKAFALNREIRNELDEFRNTYLVFVDEISFALYQDIESLNQKMKETLDNPMEPFGGVPSVFSGDFTQLSPVGGVRLEFIDLFMELKNNH</sequence>
<feature type="domain" description="DNA helicase Pif1-like DEAD-box helicase" evidence="2">
    <location>
        <begin position="14"/>
        <end position="108"/>
    </location>
</feature>
<organism evidence="3 4">
    <name type="scientific">Nitzschia inconspicua</name>
    <dbReference type="NCBI Taxonomy" id="303405"/>
    <lineage>
        <taxon>Eukaryota</taxon>
        <taxon>Sar</taxon>
        <taxon>Stramenopiles</taxon>
        <taxon>Ochrophyta</taxon>
        <taxon>Bacillariophyta</taxon>
        <taxon>Bacillariophyceae</taxon>
        <taxon>Bacillariophycidae</taxon>
        <taxon>Bacillariales</taxon>
        <taxon>Bacillariaceae</taxon>
        <taxon>Nitzschia</taxon>
    </lineage>
</organism>
<dbReference type="EC" id="5.6.2.3" evidence="1"/>
<keyword evidence="1" id="KW-0067">ATP-binding</keyword>
<dbReference type="EMBL" id="JAGRRH010000022">
    <property type="protein sequence ID" value="KAG7345206.1"/>
    <property type="molecule type" value="Genomic_DNA"/>
</dbReference>
<keyword evidence="1" id="KW-0547">Nucleotide-binding</keyword>
<reference evidence="3" key="2">
    <citation type="submission" date="2021-04" db="EMBL/GenBank/DDBJ databases">
        <authorList>
            <person name="Podell S."/>
        </authorList>
    </citation>
    <scope>NUCLEOTIDE SEQUENCE</scope>
    <source>
        <strain evidence="3">Hildebrandi</strain>
    </source>
</reference>
<dbReference type="OrthoDB" id="6583552at2759"/>
<keyword evidence="1" id="KW-0227">DNA damage</keyword>
<dbReference type="GO" id="GO:0016787">
    <property type="term" value="F:hydrolase activity"/>
    <property type="evidence" value="ECO:0007669"/>
    <property type="project" value="UniProtKB-KW"/>
</dbReference>
<keyword evidence="1 3" id="KW-0347">Helicase</keyword>
<dbReference type="InterPro" id="IPR010285">
    <property type="entry name" value="DNA_helicase_pif1-like_DEAD"/>
</dbReference>
<evidence type="ECO:0000313" key="3">
    <source>
        <dbReference type="EMBL" id="KAG7345206.1"/>
    </source>
</evidence>
<gene>
    <name evidence="3" type="ORF">IV203_032737</name>
</gene>
<comment type="caution">
    <text evidence="3">The sequence shown here is derived from an EMBL/GenBank/DDBJ whole genome shotgun (WGS) entry which is preliminary data.</text>
</comment>
<evidence type="ECO:0000256" key="1">
    <source>
        <dbReference type="RuleBase" id="RU363044"/>
    </source>
</evidence>
<comment type="cofactor">
    <cofactor evidence="1">
        <name>Mg(2+)</name>
        <dbReference type="ChEBI" id="CHEBI:18420"/>
    </cofactor>
</comment>
<keyword evidence="4" id="KW-1185">Reference proteome</keyword>